<dbReference type="InterPro" id="IPR036412">
    <property type="entry name" value="HAD-like_sf"/>
</dbReference>
<comment type="caution">
    <text evidence="1">The sequence shown here is derived from an EMBL/GenBank/DDBJ whole genome shotgun (WGS) entry which is preliminary data.</text>
</comment>
<dbReference type="SUPFAM" id="SSF56784">
    <property type="entry name" value="HAD-like"/>
    <property type="match status" value="1"/>
</dbReference>
<accession>A0A937K6B2</accession>
<dbReference type="SFLD" id="SFLDG01144">
    <property type="entry name" value="C2.B.4:_PGP_Like"/>
    <property type="match status" value="1"/>
</dbReference>
<keyword evidence="2" id="KW-1185">Reference proteome</keyword>
<gene>
    <name evidence="1" type="ORF">JK634_16715</name>
</gene>
<evidence type="ECO:0000313" key="2">
    <source>
        <dbReference type="Proteomes" id="UP000623681"/>
    </source>
</evidence>
<dbReference type="InterPro" id="IPR000150">
    <property type="entry name" value="Cof"/>
</dbReference>
<dbReference type="CDD" id="cd07516">
    <property type="entry name" value="HAD_Pase"/>
    <property type="match status" value="1"/>
</dbReference>
<dbReference type="AlphaFoldDB" id="A0A937K6B2"/>
<dbReference type="PANTHER" id="PTHR10000:SF55">
    <property type="entry name" value="5-AMINO-6-(5-PHOSPHO-D-RIBITYLAMINO)URACIL PHOSPHATASE YCSE"/>
    <property type="match status" value="1"/>
</dbReference>
<dbReference type="GO" id="GO:0005829">
    <property type="term" value="C:cytosol"/>
    <property type="evidence" value="ECO:0007669"/>
    <property type="project" value="TreeGrafter"/>
</dbReference>
<proteinExistence type="predicted"/>
<dbReference type="GO" id="GO:0000287">
    <property type="term" value="F:magnesium ion binding"/>
    <property type="evidence" value="ECO:0007669"/>
    <property type="project" value="TreeGrafter"/>
</dbReference>
<dbReference type="EMBL" id="JAESWA010000024">
    <property type="protein sequence ID" value="MBL4933435.1"/>
    <property type="molecule type" value="Genomic_DNA"/>
</dbReference>
<sequence length="289" mass="32486">MYKLILTDMDGTFLNSEHELSEENIKAVKRAQEKGVLFGIVSGRPYKLIKPFVQEHNFNCYAVALNGAQIYNEEFDIISENYIDNDSVYEAIKIYEEEDILYQIYTSNETLCKPLGNHEKEFINLAEEYSSDKEEIAKIVEDMKKHTYGNSLIVEDIIDYIKVNNLKVCKMEVKSSSAEKLAIIKDKIGKIEDISITSSYKNNLEFVHKSVDKGSALEQLGEKLGVNPKEIIAIGDNLNDLGMIKAAGLGVAMGNAIDELKEQANFVTVSNDEHGVAQVIDKFILNSIK</sequence>
<dbReference type="PANTHER" id="PTHR10000">
    <property type="entry name" value="PHOSPHOSERINE PHOSPHATASE"/>
    <property type="match status" value="1"/>
</dbReference>
<dbReference type="Proteomes" id="UP000623681">
    <property type="component" value="Unassembled WGS sequence"/>
</dbReference>
<dbReference type="Gene3D" id="3.30.1240.10">
    <property type="match status" value="1"/>
</dbReference>
<dbReference type="Pfam" id="PF08282">
    <property type="entry name" value="Hydrolase_3"/>
    <property type="match status" value="1"/>
</dbReference>
<dbReference type="InterPro" id="IPR006379">
    <property type="entry name" value="HAD-SF_hydro_IIB"/>
</dbReference>
<dbReference type="SFLD" id="SFLDS00003">
    <property type="entry name" value="Haloacid_Dehalogenase"/>
    <property type="match status" value="1"/>
</dbReference>
<dbReference type="RefSeq" id="WP_202768873.1">
    <property type="nucleotide sequence ID" value="NZ_JAESWA010000024.1"/>
</dbReference>
<reference evidence="1" key="1">
    <citation type="submission" date="2021-01" db="EMBL/GenBank/DDBJ databases">
        <title>Genome public.</title>
        <authorList>
            <person name="Liu C."/>
            <person name="Sun Q."/>
        </authorList>
    </citation>
    <scope>NUCLEOTIDE SEQUENCE</scope>
    <source>
        <strain evidence="1">YIM B02565</strain>
    </source>
</reference>
<dbReference type="InterPro" id="IPR023214">
    <property type="entry name" value="HAD_sf"/>
</dbReference>
<protein>
    <submittedName>
        <fullName evidence="1">HAD family phosphatase</fullName>
    </submittedName>
</protein>
<evidence type="ECO:0000313" key="1">
    <source>
        <dbReference type="EMBL" id="MBL4933435.1"/>
    </source>
</evidence>
<name>A0A937K6B2_9CLOT</name>
<organism evidence="1 2">
    <name type="scientific">Clostridium paridis</name>
    <dbReference type="NCBI Taxonomy" id="2803863"/>
    <lineage>
        <taxon>Bacteria</taxon>
        <taxon>Bacillati</taxon>
        <taxon>Bacillota</taxon>
        <taxon>Clostridia</taxon>
        <taxon>Eubacteriales</taxon>
        <taxon>Clostridiaceae</taxon>
        <taxon>Clostridium</taxon>
    </lineage>
</organism>
<dbReference type="Gene3D" id="3.40.50.1000">
    <property type="entry name" value="HAD superfamily/HAD-like"/>
    <property type="match status" value="1"/>
</dbReference>
<dbReference type="PROSITE" id="PS01229">
    <property type="entry name" value="COF_2"/>
    <property type="match status" value="1"/>
</dbReference>
<dbReference type="GO" id="GO:0016791">
    <property type="term" value="F:phosphatase activity"/>
    <property type="evidence" value="ECO:0007669"/>
    <property type="project" value="TreeGrafter"/>
</dbReference>
<dbReference type="NCBIfam" id="TIGR01484">
    <property type="entry name" value="HAD-SF-IIB"/>
    <property type="match status" value="1"/>
</dbReference>
<dbReference type="NCBIfam" id="TIGR00099">
    <property type="entry name" value="Cof-subfamily"/>
    <property type="match status" value="1"/>
</dbReference>
<dbReference type="SFLD" id="SFLDG01140">
    <property type="entry name" value="C2.B:_Phosphomannomutase_and_P"/>
    <property type="match status" value="1"/>
</dbReference>